<evidence type="ECO:0000313" key="10">
    <source>
        <dbReference type="Proteomes" id="UP001163105"/>
    </source>
</evidence>
<name>A0AB34G0T7_9HYPO</name>
<evidence type="ECO:0000256" key="3">
    <source>
        <dbReference type="ARBA" id="ARBA00022980"/>
    </source>
</evidence>
<evidence type="ECO:0000313" key="9">
    <source>
        <dbReference type="EMBL" id="KAJ6444486.1"/>
    </source>
</evidence>
<dbReference type="GO" id="GO:0005762">
    <property type="term" value="C:mitochondrial large ribosomal subunit"/>
    <property type="evidence" value="ECO:0007669"/>
    <property type="project" value="TreeGrafter"/>
</dbReference>
<evidence type="ECO:0000256" key="2">
    <source>
        <dbReference type="ARBA" id="ARBA00009254"/>
    </source>
</evidence>
<comment type="subcellular location">
    <subcellularLocation>
        <location evidence="1">Mitochondrion</location>
    </subcellularLocation>
</comment>
<dbReference type="AlphaFoldDB" id="A0AB34G0T7"/>
<dbReference type="Gene3D" id="6.10.330.20">
    <property type="match status" value="1"/>
</dbReference>
<keyword evidence="4" id="KW-0496">Mitochondrion</keyword>
<dbReference type="InterPro" id="IPR038340">
    <property type="entry name" value="MRP-L47_sf"/>
</dbReference>
<feature type="region of interest" description="Disordered" evidence="8">
    <location>
        <begin position="1"/>
        <end position="76"/>
    </location>
</feature>
<dbReference type="GO" id="GO:0003735">
    <property type="term" value="F:structural constituent of ribosome"/>
    <property type="evidence" value="ECO:0007669"/>
    <property type="project" value="InterPro"/>
</dbReference>
<proteinExistence type="inferred from homology"/>
<dbReference type="InterPro" id="IPR010729">
    <property type="entry name" value="Ribosomal_uL29_mit"/>
</dbReference>
<feature type="compositionally biased region" description="Basic and acidic residues" evidence="8">
    <location>
        <begin position="263"/>
        <end position="273"/>
    </location>
</feature>
<evidence type="ECO:0000256" key="7">
    <source>
        <dbReference type="ARBA" id="ARBA00035399"/>
    </source>
</evidence>
<reference evidence="9" key="1">
    <citation type="submission" date="2023-01" db="EMBL/GenBank/DDBJ databases">
        <title>The growth and conidiation of Purpureocillium lavendulum are regulated by nitrogen source and histone H3K14 acetylation.</title>
        <authorList>
            <person name="Tang P."/>
            <person name="Han J."/>
            <person name="Zhang C."/>
            <person name="Tang P."/>
            <person name="Qi F."/>
            <person name="Zhang K."/>
            <person name="Liang L."/>
        </authorList>
    </citation>
    <scope>NUCLEOTIDE SEQUENCE</scope>
    <source>
        <strain evidence="9">YMF1.00683</strain>
    </source>
</reference>
<dbReference type="Pfam" id="PF06984">
    <property type="entry name" value="MRP-L47"/>
    <property type="match status" value="1"/>
</dbReference>
<keyword evidence="3 9" id="KW-0689">Ribosomal protein</keyword>
<evidence type="ECO:0000256" key="8">
    <source>
        <dbReference type="SAM" id="MobiDB-lite"/>
    </source>
</evidence>
<dbReference type="EMBL" id="JAQHRD010000002">
    <property type="protein sequence ID" value="KAJ6444486.1"/>
    <property type="molecule type" value="Genomic_DNA"/>
</dbReference>
<dbReference type="PANTHER" id="PTHR21183:SF18">
    <property type="entry name" value="LARGE RIBOSOMAL SUBUNIT PROTEIN UL29M"/>
    <property type="match status" value="1"/>
</dbReference>
<comment type="caution">
    <text evidence="9">The sequence shown here is derived from an EMBL/GenBank/DDBJ whole genome shotgun (WGS) entry which is preliminary data.</text>
</comment>
<accession>A0AB34G0T7</accession>
<sequence length="273" mass="30505">MAGSNALRPSMGCLSRLGGPLARSTTPHSASRIAAFSTTAPQCKRKTKDSNKKRGVSSLYGSGPRENLSMSDVPLPKPRDFKPKIAVDDKHGLWGFFPAPGKALWTPKETEEHGRAWSVEELRRKSWEDLHALWWVCCKERNMLATAKVELARGKLGFGEREIEMRDEEVWTLYESSVGDDRVLTAAGLQVQKTMRSIKHALTERYYTWQDAVDVARSDPEIDFDSRDGQAYKPSAYEDDLEASESWAAEMDRGASATPAETESGKLHKEATR</sequence>
<dbReference type="GO" id="GO:0032543">
    <property type="term" value="P:mitochondrial translation"/>
    <property type="evidence" value="ECO:0007669"/>
    <property type="project" value="TreeGrafter"/>
</dbReference>
<organism evidence="9 10">
    <name type="scientific">Purpureocillium lavendulum</name>
    <dbReference type="NCBI Taxonomy" id="1247861"/>
    <lineage>
        <taxon>Eukaryota</taxon>
        <taxon>Fungi</taxon>
        <taxon>Dikarya</taxon>
        <taxon>Ascomycota</taxon>
        <taxon>Pezizomycotina</taxon>
        <taxon>Sordariomycetes</taxon>
        <taxon>Hypocreomycetidae</taxon>
        <taxon>Hypocreales</taxon>
        <taxon>Ophiocordycipitaceae</taxon>
        <taxon>Purpureocillium</taxon>
    </lineage>
</organism>
<feature type="compositionally biased region" description="Basic and acidic residues" evidence="8">
    <location>
        <begin position="220"/>
        <end position="230"/>
    </location>
</feature>
<dbReference type="PANTHER" id="PTHR21183">
    <property type="entry name" value="RIBOSOMAL PROTEIN L47, MITOCHONDRIAL-RELATED"/>
    <property type="match status" value="1"/>
</dbReference>
<dbReference type="Proteomes" id="UP001163105">
    <property type="component" value="Unassembled WGS sequence"/>
</dbReference>
<keyword evidence="5" id="KW-0687">Ribonucleoprotein</keyword>
<evidence type="ECO:0000256" key="6">
    <source>
        <dbReference type="ARBA" id="ARBA00035289"/>
    </source>
</evidence>
<keyword evidence="10" id="KW-1185">Reference proteome</keyword>
<protein>
    <recommendedName>
        <fullName evidence="6">Large ribosomal subunit protein uL29m</fullName>
    </recommendedName>
    <alternativeName>
        <fullName evidence="7">54S ribosomal protein L4, mitochondrial</fullName>
    </alternativeName>
</protein>
<comment type="similarity">
    <text evidence="2">Belongs to the universal ribosomal protein uL29 family.</text>
</comment>
<evidence type="ECO:0000256" key="4">
    <source>
        <dbReference type="ARBA" id="ARBA00023128"/>
    </source>
</evidence>
<evidence type="ECO:0000256" key="5">
    <source>
        <dbReference type="ARBA" id="ARBA00023274"/>
    </source>
</evidence>
<feature type="region of interest" description="Disordered" evidence="8">
    <location>
        <begin position="220"/>
        <end position="273"/>
    </location>
</feature>
<feature type="compositionally biased region" description="Basic residues" evidence="8">
    <location>
        <begin position="43"/>
        <end position="55"/>
    </location>
</feature>
<gene>
    <name evidence="9" type="primary">MRPL47</name>
    <name evidence="9" type="ORF">O9K51_02880</name>
</gene>
<evidence type="ECO:0000256" key="1">
    <source>
        <dbReference type="ARBA" id="ARBA00004173"/>
    </source>
</evidence>